<dbReference type="OrthoDB" id="111651at2"/>
<dbReference type="Proteomes" id="UP000269669">
    <property type="component" value="Unassembled WGS sequence"/>
</dbReference>
<comment type="caution">
    <text evidence="1">The sequence shown here is derived from an EMBL/GenBank/DDBJ whole genome shotgun (WGS) entry which is preliminary data.</text>
</comment>
<gene>
    <name evidence="1" type="ORF">EDE15_4469</name>
</gene>
<keyword evidence="2" id="KW-1185">Reference proteome</keyword>
<proteinExistence type="predicted"/>
<reference evidence="1 2" key="1">
    <citation type="submission" date="2018-12" db="EMBL/GenBank/DDBJ databases">
        <title>Sequencing of bacterial isolates from soil warming experiment in Harvard Forest, Massachusetts, USA.</title>
        <authorList>
            <person name="Deangelis K."/>
        </authorList>
    </citation>
    <scope>NUCLEOTIDE SEQUENCE [LARGE SCALE GENOMIC DNA]</scope>
    <source>
        <strain evidence="1 2">EB153</strain>
    </source>
</reference>
<evidence type="ECO:0000313" key="1">
    <source>
        <dbReference type="EMBL" id="RSL18864.1"/>
    </source>
</evidence>
<dbReference type="RefSeq" id="WP_125487160.1">
    <property type="nucleotide sequence ID" value="NZ_RSDW01000001.1"/>
</dbReference>
<dbReference type="EMBL" id="RSDW01000001">
    <property type="protein sequence ID" value="RSL18864.1"/>
    <property type="molecule type" value="Genomic_DNA"/>
</dbReference>
<protein>
    <submittedName>
        <fullName evidence="1">Uncharacterized protein</fullName>
    </submittedName>
</protein>
<sequence>MQNAHLRMGRLEYRRSIGKTDTRISVHVDRYVGEGADAYLISLFGGDAEVGAITAAVYEKHTFTVTFLDGSQKVVGFGPDAICYRGSINLQGRKQALRHLIAVSTSLHANGSAGRTFILHLGPDTRELAWATLVSFLGLPADPRWSGPILEAMWAEKKIQLLDGIGCTPAAIHGTRDDLLARLGQALSLGLLPFPEKNGPVLWPKYTIGQALKAFSLSMTSDI</sequence>
<name>A0A428MPM0_9BACT</name>
<accession>A0A428MPM0</accession>
<dbReference type="AlphaFoldDB" id="A0A428MPM0"/>
<organism evidence="1 2">
    <name type="scientific">Edaphobacter aggregans</name>
    <dbReference type="NCBI Taxonomy" id="570835"/>
    <lineage>
        <taxon>Bacteria</taxon>
        <taxon>Pseudomonadati</taxon>
        <taxon>Acidobacteriota</taxon>
        <taxon>Terriglobia</taxon>
        <taxon>Terriglobales</taxon>
        <taxon>Acidobacteriaceae</taxon>
        <taxon>Edaphobacter</taxon>
    </lineage>
</organism>
<evidence type="ECO:0000313" key="2">
    <source>
        <dbReference type="Proteomes" id="UP000269669"/>
    </source>
</evidence>